<feature type="compositionally biased region" description="Basic and acidic residues" evidence="1">
    <location>
        <begin position="333"/>
        <end position="348"/>
    </location>
</feature>
<feature type="transmembrane region" description="Helical" evidence="2">
    <location>
        <begin position="45"/>
        <end position="69"/>
    </location>
</feature>
<keyword evidence="2" id="KW-1133">Transmembrane helix</keyword>
<feature type="transmembrane region" description="Helical" evidence="2">
    <location>
        <begin position="6"/>
        <end position="24"/>
    </location>
</feature>
<feature type="transmembrane region" description="Helical" evidence="2">
    <location>
        <begin position="229"/>
        <end position="249"/>
    </location>
</feature>
<reference evidence="3" key="1">
    <citation type="submission" date="2018-04" db="EMBL/GenBank/DDBJ databases">
        <title>Whole genome sequencing of Hypsizygus marmoreus.</title>
        <authorList>
            <person name="Choi I.-G."/>
            <person name="Min B."/>
            <person name="Kim J.-G."/>
            <person name="Kim S."/>
            <person name="Oh Y.-L."/>
            <person name="Kong W.-S."/>
            <person name="Park H."/>
            <person name="Jeong J."/>
            <person name="Song E.-S."/>
        </authorList>
    </citation>
    <scope>NUCLEOTIDE SEQUENCE [LARGE SCALE GENOMIC DNA]</scope>
    <source>
        <strain evidence="3">51987-8</strain>
    </source>
</reference>
<accession>A0A369J1Z6</accession>
<evidence type="ECO:0000256" key="2">
    <source>
        <dbReference type="SAM" id="Phobius"/>
    </source>
</evidence>
<feature type="transmembrane region" description="Helical" evidence="2">
    <location>
        <begin position="202"/>
        <end position="223"/>
    </location>
</feature>
<protein>
    <submittedName>
        <fullName evidence="3">Uncharacterized protein</fullName>
    </submittedName>
</protein>
<dbReference type="EMBL" id="LUEZ02000137">
    <property type="protein sequence ID" value="RDB15998.1"/>
    <property type="molecule type" value="Genomic_DNA"/>
</dbReference>
<name>A0A369J1Z6_HYPMA</name>
<keyword evidence="2" id="KW-0472">Membrane</keyword>
<dbReference type="InParanoid" id="A0A369J1Z6"/>
<dbReference type="Proteomes" id="UP000076154">
    <property type="component" value="Unassembled WGS sequence"/>
</dbReference>
<dbReference type="OrthoDB" id="3346251at2759"/>
<evidence type="ECO:0000313" key="4">
    <source>
        <dbReference type="Proteomes" id="UP000076154"/>
    </source>
</evidence>
<comment type="caution">
    <text evidence="3">The sequence shown here is derived from an EMBL/GenBank/DDBJ whole genome shotgun (WGS) entry which is preliminary data.</text>
</comment>
<feature type="transmembrane region" description="Helical" evidence="2">
    <location>
        <begin position="81"/>
        <end position="102"/>
    </location>
</feature>
<feature type="transmembrane region" description="Helical" evidence="2">
    <location>
        <begin position="114"/>
        <end position="136"/>
    </location>
</feature>
<evidence type="ECO:0000313" key="3">
    <source>
        <dbReference type="EMBL" id="RDB15998.1"/>
    </source>
</evidence>
<keyword evidence="4" id="KW-1185">Reference proteome</keyword>
<feature type="region of interest" description="Disordered" evidence="1">
    <location>
        <begin position="327"/>
        <end position="348"/>
    </location>
</feature>
<sequence length="348" mass="38906">MVSAVVAANYLKIAGASIFAFDYFQTLPAEIRFYKRQNGILHLSMACWLLISVRYLGMTAILLAMVGGFATTFTRESCENFFLTVPVFKVLAAVASQGVFIFRTYAICGRNRTILWFLLIFGGLLSVAEIVAPVVVPRNAKLGPTGNCISDLSKGSTSWIQYLCQVIFDVVILGLTFDRLFRGIDRKFLTHSELTRMFWESQIMYFIAVTVMNILNLIFFIKFNKSSESTMFATLGMAITAIFSSHVILDLHEITHGPRSYSLTVPHLNANGIHTTTFRNGEVVDRQFRVVGPDDTKTDSYRMDNLDIASNPGIHVHREVVAMVDSDQTSVHSWEKRQAGGDSKKSPI</sequence>
<dbReference type="AlphaFoldDB" id="A0A369J1Z6"/>
<organism evidence="3 4">
    <name type="scientific">Hypsizygus marmoreus</name>
    <name type="common">White beech mushroom</name>
    <name type="synonym">Agaricus marmoreus</name>
    <dbReference type="NCBI Taxonomy" id="39966"/>
    <lineage>
        <taxon>Eukaryota</taxon>
        <taxon>Fungi</taxon>
        <taxon>Dikarya</taxon>
        <taxon>Basidiomycota</taxon>
        <taxon>Agaricomycotina</taxon>
        <taxon>Agaricomycetes</taxon>
        <taxon>Agaricomycetidae</taxon>
        <taxon>Agaricales</taxon>
        <taxon>Tricholomatineae</taxon>
        <taxon>Lyophyllaceae</taxon>
        <taxon>Hypsizygus</taxon>
    </lineage>
</organism>
<keyword evidence="2" id="KW-0812">Transmembrane</keyword>
<feature type="transmembrane region" description="Helical" evidence="2">
    <location>
        <begin position="159"/>
        <end position="181"/>
    </location>
</feature>
<evidence type="ECO:0000256" key="1">
    <source>
        <dbReference type="SAM" id="MobiDB-lite"/>
    </source>
</evidence>
<proteinExistence type="predicted"/>
<gene>
    <name evidence="3" type="ORF">Hypma_003587</name>
</gene>